<organism evidence="2 3">
    <name type="scientific">Aphanomyces stellatus</name>
    <dbReference type="NCBI Taxonomy" id="120398"/>
    <lineage>
        <taxon>Eukaryota</taxon>
        <taxon>Sar</taxon>
        <taxon>Stramenopiles</taxon>
        <taxon>Oomycota</taxon>
        <taxon>Saprolegniomycetes</taxon>
        <taxon>Saprolegniales</taxon>
        <taxon>Verrucalvaceae</taxon>
        <taxon>Aphanomyces</taxon>
    </lineage>
</organism>
<evidence type="ECO:0000313" key="2">
    <source>
        <dbReference type="EMBL" id="VFT94485.1"/>
    </source>
</evidence>
<dbReference type="AlphaFoldDB" id="A0A485L8G3"/>
<dbReference type="Proteomes" id="UP000332933">
    <property type="component" value="Unassembled WGS sequence"/>
</dbReference>
<evidence type="ECO:0000313" key="3">
    <source>
        <dbReference type="Proteomes" id="UP000332933"/>
    </source>
</evidence>
<keyword evidence="3" id="KW-1185">Reference proteome</keyword>
<name>A0A485L8G3_9STRA</name>
<dbReference type="EMBL" id="CAADRA010006294">
    <property type="protein sequence ID" value="VFT94485.1"/>
    <property type="molecule type" value="Genomic_DNA"/>
</dbReference>
<proteinExistence type="predicted"/>
<reference evidence="2 3" key="1">
    <citation type="submission" date="2019-03" db="EMBL/GenBank/DDBJ databases">
        <authorList>
            <person name="Gaulin E."/>
            <person name="Dumas B."/>
        </authorList>
    </citation>
    <scope>NUCLEOTIDE SEQUENCE [LARGE SCALE GENOMIC DNA]</scope>
    <source>
        <strain evidence="2">CBS 568.67</strain>
    </source>
</reference>
<accession>A0A485L8G3</accession>
<evidence type="ECO:0000313" key="1">
    <source>
        <dbReference type="EMBL" id="KAF0690933.1"/>
    </source>
</evidence>
<protein>
    <submittedName>
        <fullName evidence="2">Aste57867_17739 protein</fullName>
    </submittedName>
</protein>
<gene>
    <name evidence="2" type="primary">Aste57867_17739</name>
    <name evidence="1" type="ORF">As57867_017678</name>
    <name evidence="2" type="ORF">ASTE57867_17739</name>
</gene>
<sequence length="572" mass="63704">MNSGLANNLVQVQTNLSVVAGSSLIAESPSFAFQNDTTPESVLVECMDLPTPLDPALTTFRSTVEPFDVVDLRRILPLLQTLCRLLWQEVLGTLSWSDEIQHVFQRMAKQNIFLPPSPGIRPRFEAAISIEHELRWLPFAATHLTVPTHNVVKTVVASGLHNSNASTWAAVAARHRAHKSSTLTLLNETIALLTTFSSPTELIQLQSPASSTKAYIRDAGHLKLVQCIGDADGLEVHLSHVNVFAGTESVFEFYVWLYFVDWVKGAREVVAFQGDSSSRTTLSAPQKLDAREYRGHPSQRLELPRPRDSICDDCAPWRRLPRLCLYWHEPRAYPRAPHDSFSNIVWSTQPLVLFRGLTGLGFLSTVSLELVQRPRGLVHYFESVVPSLVWTLLSVGDTTWIVYVIVDLSSVATNQYSRSFSMQSAVFVSLASAAWSLASPTTHRVAVARTCFVVAVDFDVVCSGSSMEIGNASRFLVNRHNRVRMKLLSFFLYAAAKNRFEPGILSSWEHDGVYYLDKASAVLTGLVTMELRGTLHIFDSKSWRHHCIAPSQTNARGPNVPLHLQHAIPLIE</sequence>
<reference evidence="1" key="2">
    <citation type="submission" date="2019-06" db="EMBL/GenBank/DDBJ databases">
        <title>Genomics analysis of Aphanomyces spp. identifies a new class of oomycete effector associated with host adaptation.</title>
        <authorList>
            <person name="Gaulin E."/>
        </authorList>
    </citation>
    <scope>NUCLEOTIDE SEQUENCE</scope>
    <source>
        <strain evidence="1">CBS 578.67</strain>
    </source>
</reference>
<dbReference type="EMBL" id="VJMH01006273">
    <property type="protein sequence ID" value="KAF0690933.1"/>
    <property type="molecule type" value="Genomic_DNA"/>
</dbReference>